<keyword evidence="3 5" id="KW-1133">Transmembrane helix</keyword>
<evidence type="ECO:0000256" key="1">
    <source>
        <dbReference type="ARBA" id="ARBA00004141"/>
    </source>
</evidence>
<evidence type="ECO:0000313" key="7">
    <source>
        <dbReference type="Proteomes" id="UP000198531"/>
    </source>
</evidence>
<dbReference type="Gene3D" id="1.20.1080.10">
    <property type="entry name" value="Glycerol uptake facilitator protein"/>
    <property type="match status" value="1"/>
</dbReference>
<evidence type="ECO:0000313" key="6">
    <source>
        <dbReference type="EMBL" id="SFR44448.1"/>
    </source>
</evidence>
<feature type="transmembrane region" description="Helical" evidence="5">
    <location>
        <begin position="235"/>
        <end position="257"/>
    </location>
</feature>
<gene>
    <name evidence="6" type="ORF">SAMN04487947_1518</name>
</gene>
<organism evidence="6 7">
    <name type="scientific">Halogeometricum rufum</name>
    <dbReference type="NCBI Taxonomy" id="553469"/>
    <lineage>
        <taxon>Archaea</taxon>
        <taxon>Methanobacteriati</taxon>
        <taxon>Methanobacteriota</taxon>
        <taxon>Stenosarchaea group</taxon>
        <taxon>Halobacteria</taxon>
        <taxon>Halobacteriales</taxon>
        <taxon>Haloferacaceae</taxon>
        <taxon>Halogeometricum</taxon>
    </lineage>
</organism>
<feature type="transmembrane region" description="Helical" evidence="5">
    <location>
        <begin position="162"/>
        <end position="183"/>
    </location>
</feature>
<feature type="transmembrane region" description="Helical" evidence="5">
    <location>
        <begin position="37"/>
        <end position="61"/>
    </location>
</feature>
<dbReference type="STRING" id="553469.SAMN04487947_1518"/>
<dbReference type="Pfam" id="PF01226">
    <property type="entry name" value="Form_Nir_trans"/>
    <property type="match status" value="1"/>
</dbReference>
<keyword evidence="2 5" id="KW-0812">Transmembrane</keyword>
<dbReference type="EMBL" id="FOYT01000001">
    <property type="protein sequence ID" value="SFR44448.1"/>
    <property type="molecule type" value="Genomic_DNA"/>
</dbReference>
<sequence>MSSETSDPSGASLSYRHILEREMENALQEIHRPPGGVFLSAFAAGLNLSFGALFMAMALTFSGGFDSTLVQQAVLAGVSAVAFLFVVVGQTELFTAHSTMAVLPVLDGRASLADLARVWGVTYAGNLLGCAAFAVLAATLGPAMGVVAPRAFGTLASALLPFPWWVILLSGVVAGWLMGLVTWLSAASRDTVGRVLFVLLGTATIGFGPFHHSILGTTEVLTAAILLGDVGVDGFAHFLVWTTLGNVVGGSVFVGLLNYGHVALAGEEHDVEFE</sequence>
<dbReference type="GO" id="GO:0015499">
    <property type="term" value="F:formate transmembrane transporter activity"/>
    <property type="evidence" value="ECO:0007669"/>
    <property type="project" value="TreeGrafter"/>
</dbReference>
<dbReference type="PANTHER" id="PTHR30520:SF2">
    <property type="entry name" value="INNER MEMBRANE PROTEIN YFDC"/>
    <property type="match status" value="1"/>
</dbReference>
<dbReference type="AlphaFoldDB" id="A0A1I6GQI6"/>
<proteinExistence type="predicted"/>
<evidence type="ECO:0000256" key="4">
    <source>
        <dbReference type="ARBA" id="ARBA00023136"/>
    </source>
</evidence>
<keyword evidence="4 5" id="KW-0472">Membrane</keyword>
<dbReference type="InterPro" id="IPR023271">
    <property type="entry name" value="Aquaporin-like"/>
</dbReference>
<accession>A0A1I6GQI6</accession>
<feature type="transmembrane region" description="Helical" evidence="5">
    <location>
        <begin position="73"/>
        <end position="106"/>
    </location>
</feature>
<evidence type="ECO:0000256" key="5">
    <source>
        <dbReference type="SAM" id="Phobius"/>
    </source>
</evidence>
<dbReference type="GO" id="GO:0005886">
    <property type="term" value="C:plasma membrane"/>
    <property type="evidence" value="ECO:0007669"/>
    <property type="project" value="TreeGrafter"/>
</dbReference>
<reference evidence="7" key="1">
    <citation type="submission" date="2016-10" db="EMBL/GenBank/DDBJ databases">
        <authorList>
            <person name="Varghese N."/>
            <person name="Submissions S."/>
        </authorList>
    </citation>
    <scope>NUCLEOTIDE SEQUENCE [LARGE SCALE GENOMIC DNA]</scope>
    <source>
        <strain evidence="7">CGMCC 1.7736</strain>
    </source>
</reference>
<name>A0A1I6GQI6_9EURY</name>
<feature type="transmembrane region" description="Helical" evidence="5">
    <location>
        <begin position="195"/>
        <end position="215"/>
    </location>
</feature>
<comment type="subcellular location">
    <subcellularLocation>
        <location evidence="1">Membrane</location>
        <topology evidence="1">Multi-pass membrane protein</topology>
    </subcellularLocation>
</comment>
<dbReference type="PANTHER" id="PTHR30520">
    <property type="entry name" value="FORMATE TRANSPORTER-RELATED"/>
    <property type="match status" value="1"/>
</dbReference>
<feature type="transmembrane region" description="Helical" evidence="5">
    <location>
        <begin position="118"/>
        <end position="142"/>
    </location>
</feature>
<evidence type="ECO:0000256" key="3">
    <source>
        <dbReference type="ARBA" id="ARBA00022989"/>
    </source>
</evidence>
<dbReference type="OrthoDB" id="117182at2157"/>
<dbReference type="InterPro" id="IPR000292">
    <property type="entry name" value="For/NO2_transpt"/>
</dbReference>
<dbReference type="RefSeq" id="WP_089806076.1">
    <property type="nucleotide sequence ID" value="NZ_FOYT01000001.1"/>
</dbReference>
<protein>
    <submittedName>
        <fullName evidence="6">Formate/nitrite transporter FocA, FNT family</fullName>
    </submittedName>
</protein>
<evidence type="ECO:0000256" key="2">
    <source>
        <dbReference type="ARBA" id="ARBA00022692"/>
    </source>
</evidence>
<keyword evidence="7" id="KW-1185">Reference proteome</keyword>
<dbReference type="Proteomes" id="UP000198531">
    <property type="component" value="Unassembled WGS sequence"/>
</dbReference>